<organism evidence="2 3">
    <name type="scientific">Polarella glacialis</name>
    <name type="common">Dinoflagellate</name>
    <dbReference type="NCBI Taxonomy" id="89957"/>
    <lineage>
        <taxon>Eukaryota</taxon>
        <taxon>Sar</taxon>
        <taxon>Alveolata</taxon>
        <taxon>Dinophyceae</taxon>
        <taxon>Suessiales</taxon>
        <taxon>Suessiaceae</taxon>
        <taxon>Polarella</taxon>
    </lineage>
</organism>
<accession>A0A813E961</accession>
<proteinExistence type="predicted"/>
<sequence>MAAATGQNGESSRTGRRRLLRRQHGNRIQQATFLIDLQFRGVKTRLDYLEALTGNPVQDGGRQTVATVEAVASDLSEDDCMAWSRETLLMYRSVLSSPAVLECRFQDFPLHSVKGTRNLSTPAEASVTIAGCKEDETTCLPAAATLDVEREEQHSAVTDVSAFAGGGQAREIFSWTGIVRQCPSCYELTHEVTLDVMELSDDCQQRCAGAATKAKEVGAPGGTSQGQWADSCISSFCSSCARTEFRAGPLVDAGNSLVQGVWTDVNCVWEAVVITCVDINLAGVRSRLPTATEV</sequence>
<comment type="caution">
    <text evidence="2">The sequence shown here is derived from an EMBL/GenBank/DDBJ whole genome shotgun (WGS) entry which is preliminary data.</text>
</comment>
<feature type="region of interest" description="Disordered" evidence="1">
    <location>
        <begin position="1"/>
        <end position="21"/>
    </location>
</feature>
<dbReference type="Proteomes" id="UP000654075">
    <property type="component" value="Unassembled WGS sequence"/>
</dbReference>
<gene>
    <name evidence="2" type="ORF">PGLA1383_LOCUS13705</name>
</gene>
<evidence type="ECO:0000313" key="3">
    <source>
        <dbReference type="Proteomes" id="UP000654075"/>
    </source>
</evidence>
<name>A0A813E961_POLGL</name>
<protein>
    <submittedName>
        <fullName evidence="2">Uncharacterized protein</fullName>
    </submittedName>
</protein>
<evidence type="ECO:0000256" key="1">
    <source>
        <dbReference type="SAM" id="MobiDB-lite"/>
    </source>
</evidence>
<keyword evidence="3" id="KW-1185">Reference proteome</keyword>
<dbReference type="AlphaFoldDB" id="A0A813E961"/>
<evidence type="ECO:0000313" key="2">
    <source>
        <dbReference type="EMBL" id="CAE8595190.1"/>
    </source>
</evidence>
<feature type="compositionally biased region" description="Polar residues" evidence="1">
    <location>
        <begin position="1"/>
        <end position="12"/>
    </location>
</feature>
<dbReference type="EMBL" id="CAJNNV010007658">
    <property type="protein sequence ID" value="CAE8595190.1"/>
    <property type="molecule type" value="Genomic_DNA"/>
</dbReference>
<reference evidence="2" key="1">
    <citation type="submission" date="2021-02" db="EMBL/GenBank/DDBJ databases">
        <authorList>
            <person name="Dougan E. K."/>
            <person name="Rhodes N."/>
            <person name="Thang M."/>
            <person name="Chan C."/>
        </authorList>
    </citation>
    <scope>NUCLEOTIDE SEQUENCE</scope>
</reference>